<evidence type="ECO:0000313" key="4">
    <source>
        <dbReference type="WBParaSite" id="NBR_0001964101-mRNA-1"/>
    </source>
</evidence>
<dbReference type="WBParaSite" id="NBR_0001964101-mRNA-1">
    <property type="protein sequence ID" value="NBR_0001964101-mRNA-1"/>
    <property type="gene ID" value="NBR_0001964101"/>
</dbReference>
<accession>A0A0N4YQW9</accession>
<organism evidence="4">
    <name type="scientific">Nippostrongylus brasiliensis</name>
    <name type="common">Rat hookworm</name>
    <dbReference type="NCBI Taxonomy" id="27835"/>
    <lineage>
        <taxon>Eukaryota</taxon>
        <taxon>Metazoa</taxon>
        <taxon>Ecdysozoa</taxon>
        <taxon>Nematoda</taxon>
        <taxon>Chromadorea</taxon>
        <taxon>Rhabditida</taxon>
        <taxon>Rhabditina</taxon>
        <taxon>Rhabditomorpha</taxon>
        <taxon>Strongyloidea</taxon>
        <taxon>Heligmosomidae</taxon>
        <taxon>Nippostrongylus</taxon>
    </lineage>
</organism>
<name>A0A0N4YQW9_NIPBR</name>
<dbReference type="EMBL" id="UYSL01024348">
    <property type="protein sequence ID" value="VDL83378.1"/>
    <property type="molecule type" value="Genomic_DNA"/>
</dbReference>
<reference evidence="2 3" key="2">
    <citation type="submission" date="2018-11" db="EMBL/GenBank/DDBJ databases">
        <authorList>
            <consortium name="Pathogen Informatics"/>
        </authorList>
    </citation>
    <scope>NUCLEOTIDE SEQUENCE [LARGE SCALE GENOMIC DNA]</scope>
</reference>
<evidence type="ECO:0000313" key="2">
    <source>
        <dbReference type="EMBL" id="VDL83378.1"/>
    </source>
</evidence>
<protein>
    <submittedName>
        <fullName evidence="2 4">Uncharacterized protein</fullName>
    </submittedName>
</protein>
<keyword evidence="3" id="KW-1185">Reference proteome</keyword>
<feature type="compositionally biased region" description="Basic and acidic residues" evidence="1">
    <location>
        <begin position="99"/>
        <end position="110"/>
    </location>
</feature>
<feature type="region of interest" description="Disordered" evidence="1">
    <location>
        <begin position="90"/>
        <end position="128"/>
    </location>
</feature>
<proteinExistence type="predicted"/>
<evidence type="ECO:0000313" key="3">
    <source>
        <dbReference type="Proteomes" id="UP000271162"/>
    </source>
</evidence>
<sequence length="128" mass="14224">MAQLRSAALGDTRTKKWIGVDIRLKPVLIPTDVIKNAQQYVLQIDDDRTGSTLGQRQPQPARLAREIPEPLPGVPKSAVGYLRLAVRDGSMNPASKQRKKEDIIHQDEGPRSTGMFGVKESVKGRKRE</sequence>
<evidence type="ECO:0000256" key="1">
    <source>
        <dbReference type="SAM" id="MobiDB-lite"/>
    </source>
</evidence>
<dbReference type="AlphaFoldDB" id="A0A0N4YQW9"/>
<dbReference type="Proteomes" id="UP000271162">
    <property type="component" value="Unassembled WGS sequence"/>
</dbReference>
<reference evidence="4" key="1">
    <citation type="submission" date="2017-02" db="UniProtKB">
        <authorList>
            <consortium name="WormBaseParasite"/>
        </authorList>
    </citation>
    <scope>IDENTIFICATION</scope>
</reference>
<gene>
    <name evidence="2" type="ORF">NBR_LOCUS19642</name>
</gene>